<accession>A0AAD9QU94</accession>
<evidence type="ECO:0000256" key="1">
    <source>
        <dbReference type="SAM" id="Phobius"/>
    </source>
</evidence>
<feature type="transmembrane region" description="Helical" evidence="1">
    <location>
        <begin position="188"/>
        <end position="212"/>
    </location>
</feature>
<dbReference type="Proteomes" id="UP001249851">
    <property type="component" value="Unassembled WGS sequence"/>
</dbReference>
<reference evidence="2" key="1">
    <citation type="journal article" date="2023" name="G3 (Bethesda)">
        <title>Whole genome assembly and annotation of the endangered Caribbean coral Acropora cervicornis.</title>
        <authorList>
            <person name="Selwyn J.D."/>
            <person name="Vollmer S.V."/>
        </authorList>
    </citation>
    <scope>NUCLEOTIDE SEQUENCE</scope>
    <source>
        <strain evidence="2">K2</strain>
    </source>
</reference>
<dbReference type="EMBL" id="JARQWQ010000014">
    <property type="protein sequence ID" value="KAK2567504.1"/>
    <property type="molecule type" value="Genomic_DNA"/>
</dbReference>
<protein>
    <submittedName>
        <fullName evidence="2">Uncharacterized protein</fullName>
    </submittedName>
</protein>
<comment type="caution">
    <text evidence="2">The sequence shown here is derived from an EMBL/GenBank/DDBJ whole genome shotgun (WGS) entry which is preliminary data.</text>
</comment>
<dbReference type="AlphaFoldDB" id="A0AAD9QU94"/>
<evidence type="ECO:0000313" key="3">
    <source>
        <dbReference type="Proteomes" id="UP001249851"/>
    </source>
</evidence>
<feature type="transmembrane region" description="Helical" evidence="1">
    <location>
        <begin position="6"/>
        <end position="23"/>
    </location>
</feature>
<feature type="transmembrane region" description="Helical" evidence="1">
    <location>
        <begin position="232"/>
        <end position="249"/>
    </location>
</feature>
<feature type="transmembrane region" description="Helical" evidence="1">
    <location>
        <begin position="98"/>
        <end position="117"/>
    </location>
</feature>
<evidence type="ECO:0000313" key="2">
    <source>
        <dbReference type="EMBL" id="KAK2567504.1"/>
    </source>
</evidence>
<keyword evidence="3" id="KW-1185">Reference proteome</keyword>
<feature type="transmembrane region" description="Helical" evidence="1">
    <location>
        <begin position="64"/>
        <end position="86"/>
    </location>
</feature>
<keyword evidence="1" id="KW-1133">Transmembrane helix</keyword>
<keyword evidence="1" id="KW-0472">Membrane</keyword>
<sequence>MALVLLLLHAFGLVVNVCLYYRVYKSWNSSLSRNVNKIVSFHLLLNICNIISHAGMEVSQRKLWITLSTNFSFQSIYFLAAIEFAVMLGRSVQQQLNSFFFIIALTVFSSGMAVFYGERRYEICGMENCFNLTNVSVKEGDDTAILPLYFFHFLFPMSATLFASMFIGYRKWERIKAVDPTRSLAKRIVSVCASCAVALFLVYGSMFAEFVLWTSRSEEDSRSGHLCRITCLYSELYFLLSVFPVGYLVRIGKKNDGALTQAGQSMAM</sequence>
<gene>
    <name evidence="2" type="ORF">P5673_008330</name>
</gene>
<reference evidence="2" key="2">
    <citation type="journal article" date="2023" name="Science">
        <title>Genomic signatures of disease resistance in endangered staghorn corals.</title>
        <authorList>
            <person name="Vollmer S.V."/>
            <person name="Selwyn J.D."/>
            <person name="Despard B.A."/>
            <person name="Roesel C.L."/>
        </authorList>
    </citation>
    <scope>NUCLEOTIDE SEQUENCE</scope>
    <source>
        <strain evidence="2">K2</strain>
    </source>
</reference>
<proteinExistence type="predicted"/>
<organism evidence="2 3">
    <name type="scientific">Acropora cervicornis</name>
    <name type="common">Staghorn coral</name>
    <dbReference type="NCBI Taxonomy" id="6130"/>
    <lineage>
        <taxon>Eukaryota</taxon>
        <taxon>Metazoa</taxon>
        <taxon>Cnidaria</taxon>
        <taxon>Anthozoa</taxon>
        <taxon>Hexacorallia</taxon>
        <taxon>Scleractinia</taxon>
        <taxon>Astrocoeniina</taxon>
        <taxon>Acroporidae</taxon>
        <taxon>Acropora</taxon>
    </lineage>
</organism>
<feature type="transmembrane region" description="Helical" evidence="1">
    <location>
        <begin position="144"/>
        <end position="167"/>
    </location>
</feature>
<keyword evidence="1" id="KW-0812">Transmembrane</keyword>
<name>A0AAD9QU94_ACRCE</name>